<dbReference type="PROSITE" id="PS51257">
    <property type="entry name" value="PROKAR_LIPOPROTEIN"/>
    <property type="match status" value="1"/>
</dbReference>
<organism evidence="1 2">
    <name type="scientific">Subsaximicrobium wynnwilliamsii</name>
    <dbReference type="NCBI Taxonomy" id="291179"/>
    <lineage>
        <taxon>Bacteria</taxon>
        <taxon>Pseudomonadati</taxon>
        <taxon>Bacteroidota</taxon>
        <taxon>Flavobacteriia</taxon>
        <taxon>Flavobacteriales</taxon>
        <taxon>Flavobacteriaceae</taxon>
        <taxon>Subsaximicrobium</taxon>
    </lineage>
</organism>
<evidence type="ECO:0000313" key="1">
    <source>
        <dbReference type="EMBL" id="TXD87252.1"/>
    </source>
</evidence>
<dbReference type="InterPro" id="IPR013024">
    <property type="entry name" value="GGCT-like"/>
</dbReference>
<dbReference type="AlphaFoldDB" id="A0A5C6ZBU6"/>
<evidence type="ECO:0000313" key="2">
    <source>
        <dbReference type="Proteomes" id="UP000321578"/>
    </source>
</evidence>
<accession>A0A5C6ZBU6</accession>
<sequence length="220" mass="25145">MKTTLAISIIVLTALLFGCSENQTTRTITIEDGKIGMIEYGSLMSKNSMEKRLKRSYEDSVYRVHLQGYKRDWNWHTSMNSPSGAWFYLRGTDTVPVNYIRALNITASENDKINALLFLITPEELAEIDRREFGYTKVDVTDKIAGLEIEGGPVYAYQAKQEYTYDGKKETNSVLSQCYIDRVAIACDSIGKEFRDEFEASTKPYNKETVASHLIWKDKK</sequence>
<comment type="caution">
    <text evidence="1">The sequence shown here is derived from an EMBL/GenBank/DDBJ whole genome shotgun (WGS) entry which is preliminary data.</text>
</comment>
<dbReference type="OrthoDB" id="1424257at2"/>
<dbReference type="CDD" id="cd06661">
    <property type="entry name" value="GGCT_like"/>
    <property type="match status" value="1"/>
</dbReference>
<dbReference type="Gene3D" id="3.10.490.10">
    <property type="entry name" value="Gamma-glutamyl cyclotransferase-like"/>
    <property type="match status" value="1"/>
</dbReference>
<proteinExistence type="predicted"/>
<name>A0A5C6ZBU6_9FLAO</name>
<reference evidence="1 2" key="1">
    <citation type="submission" date="2019-08" db="EMBL/GenBank/DDBJ databases">
        <title>Genomes of Subsaximicrobium wynnwilliamsii strains.</title>
        <authorList>
            <person name="Bowman J.P."/>
        </authorList>
    </citation>
    <scope>NUCLEOTIDE SEQUENCE [LARGE SCALE GENOMIC DNA]</scope>
    <source>
        <strain evidence="1 2">2-80-2</strain>
    </source>
</reference>
<keyword evidence="2" id="KW-1185">Reference proteome</keyword>
<dbReference type="GO" id="GO:0016740">
    <property type="term" value="F:transferase activity"/>
    <property type="evidence" value="ECO:0007669"/>
    <property type="project" value="UniProtKB-KW"/>
</dbReference>
<keyword evidence="1" id="KW-0808">Transferase</keyword>
<dbReference type="RefSeq" id="WP_147088043.1">
    <property type="nucleotide sequence ID" value="NZ_VORM01000021.1"/>
</dbReference>
<dbReference type="Proteomes" id="UP000321578">
    <property type="component" value="Unassembled WGS sequence"/>
</dbReference>
<gene>
    <name evidence="1" type="ORF">ESY86_17615</name>
</gene>
<protein>
    <submittedName>
        <fullName evidence="1">Gamma-glutamylcyclotransferase</fullName>
    </submittedName>
</protein>
<dbReference type="EMBL" id="VORO01000027">
    <property type="protein sequence ID" value="TXD87252.1"/>
    <property type="molecule type" value="Genomic_DNA"/>
</dbReference>